<accession>A0AAD5XCH5</accession>
<feature type="signal peptide" evidence="1">
    <location>
        <begin position="1"/>
        <end position="16"/>
    </location>
</feature>
<dbReference type="EMBL" id="JADGJH010002447">
    <property type="protein sequence ID" value="KAJ3098132.1"/>
    <property type="molecule type" value="Genomic_DNA"/>
</dbReference>
<dbReference type="InterPro" id="IPR056827">
    <property type="entry name" value="CBM87_Agd3"/>
</dbReference>
<keyword evidence="4" id="KW-1185">Reference proteome</keyword>
<dbReference type="Pfam" id="PF25116">
    <property type="entry name" value="CBM87_Agd3"/>
    <property type="match status" value="1"/>
</dbReference>
<name>A0AAD5XCH5_9FUNG</name>
<keyword evidence="1" id="KW-0732">Signal</keyword>
<evidence type="ECO:0000313" key="4">
    <source>
        <dbReference type="Proteomes" id="UP001211907"/>
    </source>
</evidence>
<evidence type="ECO:0000259" key="2">
    <source>
        <dbReference type="Pfam" id="PF25116"/>
    </source>
</evidence>
<evidence type="ECO:0000313" key="3">
    <source>
        <dbReference type="EMBL" id="KAJ3098132.1"/>
    </source>
</evidence>
<feature type="non-terminal residue" evidence="3">
    <location>
        <position position="158"/>
    </location>
</feature>
<sequence length="158" mass="15984">MKFLVALGAGVATATAASPPNQVIVLGSETPSAAAALIALQTFNVPTISYSTATSTAFATIPLTDALGNANFSIIVLGSGVIDFSPAQWSQLYAYQNANNVRLVSLYDVPGLGASATYTAGSTTSFTTNTFSLSPNSTIATTAAGLPTSYSITFNTVG</sequence>
<evidence type="ECO:0000256" key="1">
    <source>
        <dbReference type="SAM" id="SignalP"/>
    </source>
</evidence>
<gene>
    <name evidence="3" type="ORF">HK100_005168</name>
</gene>
<dbReference type="Proteomes" id="UP001211907">
    <property type="component" value="Unassembled WGS sequence"/>
</dbReference>
<feature type="chain" id="PRO_5042109161" description="Agd3 CBM87 domain-containing protein" evidence="1">
    <location>
        <begin position="17"/>
        <end position="158"/>
    </location>
</feature>
<feature type="domain" description="Agd3 CBM87" evidence="2">
    <location>
        <begin position="21"/>
        <end position="149"/>
    </location>
</feature>
<dbReference type="AlphaFoldDB" id="A0AAD5XCH5"/>
<organism evidence="3 4">
    <name type="scientific">Physocladia obscura</name>
    <dbReference type="NCBI Taxonomy" id="109957"/>
    <lineage>
        <taxon>Eukaryota</taxon>
        <taxon>Fungi</taxon>
        <taxon>Fungi incertae sedis</taxon>
        <taxon>Chytridiomycota</taxon>
        <taxon>Chytridiomycota incertae sedis</taxon>
        <taxon>Chytridiomycetes</taxon>
        <taxon>Chytridiales</taxon>
        <taxon>Chytriomycetaceae</taxon>
        <taxon>Physocladia</taxon>
    </lineage>
</organism>
<proteinExistence type="predicted"/>
<reference evidence="3" key="1">
    <citation type="submission" date="2020-05" db="EMBL/GenBank/DDBJ databases">
        <title>Phylogenomic resolution of chytrid fungi.</title>
        <authorList>
            <person name="Stajich J.E."/>
            <person name="Amses K."/>
            <person name="Simmons R."/>
            <person name="Seto K."/>
            <person name="Myers J."/>
            <person name="Bonds A."/>
            <person name="Quandt C.A."/>
            <person name="Barry K."/>
            <person name="Liu P."/>
            <person name="Grigoriev I."/>
            <person name="Longcore J.E."/>
            <person name="James T.Y."/>
        </authorList>
    </citation>
    <scope>NUCLEOTIDE SEQUENCE</scope>
    <source>
        <strain evidence="3">JEL0513</strain>
    </source>
</reference>
<protein>
    <recommendedName>
        <fullName evidence="2">Agd3 CBM87 domain-containing protein</fullName>
    </recommendedName>
</protein>
<comment type="caution">
    <text evidence="3">The sequence shown here is derived from an EMBL/GenBank/DDBJ whole genome shotgun (WGS) entry which is preliminary data.</text>
</comment>